<dbReference type="Proteomes" id="UP001165343">
    <property type="component" value="Unassembled WGS sequence"/>
</dbReference>
<evidence type="ECO:0000256" key="3">
    <source>
        <dbReference type="ARBA" id="ARBA00023237"/>
    </source>
</evidence>
<gene>
    <name evidence="6" type="ORF">LZ519_02035</name>
</gene>
<keyword evidence="1" id="KW-0472">Membrane</keyword>
<keyword evidence="7" id="KW-1185">Reference proteome</keyword>
<dbReference type="Gene3D" id="3.10.20.310">
    <property type="entry name" value="membrane protein fhac"/>
    <property type="match status" value="1"/>
</dbReference>
<keyword evidence="1" id="KW-1134">Transmembrane beta strand</keyword>
<sequence>MLRLVDGNSADSGSSGLRHLLTGLLLSSLSISAPTGAGAQVSRQVVLPTREEVTRPKAPQVRETGAQLQVEGGLERAPCALDSPEFKDVRFTFRGAEIEGLKGLSPSELAPAYADMIGKEQPISTVCDIRDRTAAILRSAGYIASVEVPEQRITDGVVRFKVTMAHLGQVRVRGSATGAERVIAAYLSALTEQPVFNRYAAERYLLLASDLPGYTVRMTLRPAGTTPGEVLGDVTVQRTPIYVDSNIQNGGSNEVGPWGALVRAQFYGLTGLADRTTVAAFTTADFDEQQTLQVGHDMRLGADGLGLGGEFTYAWAHPTIPTPNTNVRARTLLATLHADYPIIRTLPRTLRASFGMDFINQTVDLNLKVLTRDRLRVGFLRLAFDALNTNFSEGRSQTEPLWRVNSLLELRKGLDILGATDPCGPKAVNCLGPKGVAPSRVEGLATAAVVRALLYGEYRPIPKLTFALGGRAQYAWDPLLSFEEFSAGNYTVGRGYDPGVLLGDRGWGTQAEIRIGSTIPASARKAGVEGYVFWDHARVGNLDRLAPEIIGSRHLNSVGAGARVSFARFWLDANIAVPLTRVGPFARKGDPRILISLSSRLWPWTYE</sequence>
<accession>A0ABT0RCX3</accession>
<dbReference type="Pfam" id="PF08479">
    <property type="entry name" value="POTRA_2"/>
    <property type="match status" value="1"/>
</dbReference>
<keyword evidence="3" id="KW-0998">Cell outer membrane</keyword>
<dbReference type="RefSeq" id="WP_249867074.1">
    <property type="nucleotide sequence ID" value="NZ_JAMGBC010000001.1"/>
</dbReference>
<evidence type="ECO:0000256" key="2">
    <source>
        <dbReference type="ARBA" id="ARBA00022692"/>
    </source>
</evidence>
<proteinExistence type="predicted"/>
<dbReference type="InterPro" id="IPR013686">
    <property type="entry name" value="Polypept-transport_assoc_ShlB"/>
</dbReference>
<evidence type="ECO:0000313" key="7">
    <source>
        <dbReference type="Proteomes" id="UP001165343"/>
    </source>
</evidence>
<evidence type="ECO:0000256" key="1">
    <source>
        <dbReference type="ARBA" id="ARBA00022452"/>
    </source>
</evidence>
<dbReference type="PANTHER" id="PTHR34597:SF6">
    <property type="entry name" value="BLR6126 PROTEIN"/>
    <property type="match status" value="1"/>
</dbReference>
<dbReference type="EMBL" id="JAMGBC010000001">
    <property type="protein sequence ID" value="MCL6678102.1"/>
    <property type="molecule type" value="Genomic_DNA"/>
</dbReference>
<evidence type="ECO:0000259" key="5">
    <source>
        <dbReference type="Pfam" id="PF08479"/>
    </source>
</evidence>
<evidence type="ECO:0000313" key="6">
    <source>
        <dbReference type="EMBL" id="MCL6678102.1"/>
    </source>
</evidence>
<feature type="domain" description="Haemolysin activator HlyB C-terminal" evidence="4">
    <location>
        <begin position="237"/>
        <end position="542"/>
    </location>
</feature>
<dbReference type="PANTHER" id="PTHR34597">
    <property type="entry name" value="SLR1661 PROTEIN"/>
    <property type="match status" value="1"/>
</dbReference>
<dbReference type="Gene3D" id="2.40.160.50">
    <property type="entry name" value="membrane protein fhac: a member of the omp85/tpsb transporter family"/>
    <property type="match status" value="1"/>
</dbReference>
<comment type="caution">
    <text evidence="6">The sequence shown here is derived from an EMBL/GenBank/DDBJ whole genome shotgun (WGS) entry which is preliminary data.</text>
</comment>
<organism evidence="6 7">
    <name type="scientific">Sphingomonas anseongensis</name>
    <dbReference type="NCBI Taxonomy" id="2908207"/>
    <lineage>
        <taxon>Bacteria</taxon>
        <taxon>Pseudomonadati</taxon>
        <taxon>Pseudomonadota</taxon>
        <taxon>Alphaproteobacteria</taxon>
        <taxon>Sphingomonadales</taxon>
        <taxon>Sphingomonadaceae</taxon>
        <taxon>Sphingomonas</taxon>
    </lineage>
</organism>
<evidence type="ECO:0000259" key="4">
    <source>
        <dbReference type="Pfam" id="PF03865"/>
    </source>
</evidence>
<dbReference type="InterPro" id="IPR005565">
    <property type="entry name" value="Hemolysn_activator_HlyB_C"/>
</dbReference>
<keyword evidence="2" id="KW-0812">Transmembrane</keyword>
<feature type="domain" description="Polypeptide-transport-associated ShlB-type" evidence="5">
    <location>
        <begin position="91"/>
        <end position="163"/>
    </location>
</feature>
<dbReference type="InterPro" id="IPR051544">
    <property type="entry name" value="TPS_OM_transporter"/>
</dbReference>
<reference evidence="6" key="1">
    <citation type="submission" date="2022-05" db="EMBL/GenBank/DDBJ databases">
        <authorList>
            <person name="Jo J.-H."/>
            <person name="Im W.-T."/>
        </authorList>
    </citation>
    <scope>NUCLEOTIDE SEQUENCE</scope>
    <source>
        <strain evidence="6">RG327</strain>
    </source>
</reference>
<name>A0ABT0RCX3_9SPHN</name>
<dbReference type="Pfam" id="PF03865">
    <property type="entry name" value="ShlB"/>
    <property type="match status" value="1"/>
</dbReference>
<protein>
    <submittedName>
        <fullName evidence="6">ShlB/FhaC/HecB family hemolysin secretion/activation protein</fullName>
    </submittedName>
</protein>